<dbReference type="PANTHER" id="PTHR34319:SF6">
    <property type="entry name" value="MAJOR EXPORTED PROTEIN"/>
    <property type="match status" value="1"/>
</dbReference>
<dbReference type="EMBL" id="KP795701">
    <property type="protein sequence ID" value="AKN40597.1"/>
    <property type="molecule type" value="Genomic_DNA"/>
</dbReference>
<dbReference type="AlphaFoldDB" id="A0A0H3ZQV3"/>
<name>A0A0H3ZQV3_9VIBR</name>
<organism evidence="1">
    <name type="scientific">Vibrio sp. FF_307</name>
    <dbReference type="NCBI Taxonomy" id="1652834"/>
    <lineage>
        <taxon>Bacteria</taxon>
        <taxon>Pseudomonadati</taxon>
        <taxon>Pseudomonadota</taxon>
        <taxon>Gammaproteobacteria</taxon>
        <taxon>Vibrionales</taxon>
        <taxon>Vibrionaceae</taxon>
        <taxon>Vibrio</taxon>
    </lineage>
</organism>
<accession>A0A0H3ZQV3</accession>
<dbReference type="NCBIfam" id="TIGR03344">
    <property type="entry name" value="VI_effect_Hcp1"/>
    <property type="match status" value="1"/>
</dbReference>
<dbReference type="EMBL" id="KP795512">
    <property type="protein sequence ID" value="AKN36822.1"/>
    <property type="molecule type" value="Genomic_DNA"/>
</dbReference>
<dbReference type="InterPro" id="IPR036624">
    <property type="entry name" value="Hcp1-lik_sf"/>
</dbReference>
<protein>
    <submittedName>
        <fullName evidence="1">Hcp</fullName>
    </submittedName>
</protein>
<dbReference type="InterPro" id="IPR052947">
    <property type="entry name" value="T6SS_Hcp1_domain"/>
</dbReference>
<evidence type="ECO:0000313" key="1">
    <source>
        <dbReference type="EMBL" id="AKN36822.1"/>
    </source>
</evidence>
<dbReference type="SUPFAM" id="SSF141452">
    <property type="entry name" value="Hcp1-like"/>
    <property type="match status" value="1"/>
</dbReference>
<proteinExistence type="predicted"/>
<dbReference type="InterPro" id="IPR008514">
    <property type="entry name" value="T6SS_Hcp"/>
</dbReference>
<dbReference type="Pfam" id="PF05638">
    <property type="entry name" value="T6SS_HCP"/>
    <property type="match status" value="1"/>
</dbReference>
<sequence length="172" mass="19195">MPTPCYISIQGEIQGLITSGACTSDSIGDSYVEGHEDEMLVQKFDHVITVPTDPQSGQPSGQRVHKPFKFTVSLNKSVPLLYNALSSGEKMKEVELKWYRTSIEGKQENFFTTKLENASIVDIACEMPHCQDPSMSDFTQNLTVSMSYRKITWDHINAGTSGADDWRKPIEA</sequence>
<dbReference type="Gene3D" id="2.30.110.20">
    <property type="entry name" value="Hcp1-like"/>
    <property type="match status" value="1"/>
</dbReference>
<dbReference type="PANTHER" id="PTHR34319">
    <property type="entry name" value="MAJOR EXPORTED PROTEIN"/>
    <property type="match status" value="1"/>
</dbReference>
<reference evidence="1" key="1">
    <citation type="journal article" date="2015" name="MBio">
        <title>Eco-Evolutionary Dynamics of Episomes among Ecologically Cohesive Bacterial Populations.</title>
        <authorList>
            <person name="Xue H."/>
            <person name="Cordero O.X."/>
            <person name="Camas F.M."/>
            <person name="Trimble W."/>
            <person name="Meyer F."/>
            <person name="Guglielmini J."/>
            <person name="Rocha E.P."/>
            <person name="Polz M.F."/>
        </authorList>
    </citation>
    <scope>NUCLEOTIDE SEQUENCE</scope>
    <source>
        <strain evidence="1">FF_307</strain>
    </source>
</reference>